<evidence type="ECO:0000313" key="2">
    <source>
        <dbReference type="EMBL" id="MCQ8827773.1"/>
    </source>
</evidence>
<dbReference type="RefSeq" id="WP_257629364.1">
    <property type="nucleotide sequence ID" value="NZ_JANIIC010000002.1"/>
</dbReference>
<feature type="region of interest" description="Disordered" evidence="1">
    <location>
        <begin position="43"/>
        <end position="69"/>
    </location>
</feature>
<evidence type="ECO:0000313" key="3">
    <source>
        <dbReference type="Proteomes" id="UP001142400"/>
    </source>
</evidence>
<reference evidence="2" key="1">
    <citation type="submission" date="2022-06" db="EMBL/GenBank/DDBJ databases">
        <title>WGS of actinobacteria.</title>
        <authorList>
            <person name="Thawai C."/>
        </authorList>
    </citation>
    <scope>NUCLEOTIDE SEQUENCE</scope>
    <source>
        <strain evidence="2">DSM 42010</strain>
    </source>
</reference>
<organism evidence="2 3">
    <name type="scientific">Streptomyces malaysiensis subsp. samsunensis</name>
    <dbReference type="NCBI Taxonomy" id="459658"/>
    <lineage>
        <taxon>Bacteria</taxon>
        <taxon>Bacillati</taxon>
        <taxon>Actinomycetota</taxon>
        <taxon>Actinomycetes</taxon>
        <taxon>Kitasatosporales</taxon>
        <taxon>Streptomycetaceae</taxon>
        <taxon>Streptomyces</taxon>
        <taxon>Streptomyces violaceusniger group</taxon>
    </lineage>
</organism>
<evidence type="ECO:0000256" key="1">
    <source>
        <dbReference type="SAM" id="MobiDB-lite"/>
    </source>
</evidence>
<protein>
    <submittedName>
        <fullName evidence="2">Uncharacterized protein</fullName>
    </submittedName>
</protein>
<dbReference type="EMBL" id="JANIIC010000002">
    <property type="protein sequence ID" value="MCQ8827773.1"/>
    <property type="molecule type" value="Genomic_DNA"/>
</dbReference>
<keyword evidence="3" id="KW-1185">Reference proteome</keyword>
<dbReference type="AlphaFoldDB" id="A0A9X2RRP2"/>
<comment type="caution">
    <text evidence="2">The sequence shown here is derived from an EMBL/GenBank/DDBJ whole genome shotgun (WGS) entry which is preliminary data.</text>
</comment>
<accession>A0A9X2RRP2</accession>
<name>A0A9X2RRP2_STRMQ</name>
<sequence length="208" mass="20173">MYGRRTNRPAMCGGPYAAAVLVLLAVTLLHAVLALGIVRDSPSNGPDQCAAGAPNQAPAPSVPGDTGATASTRALVGSASGGAPSASGDAPLPVAPIPVAPVPVAPVPVAPVPVAPVSLVPEVEEERSIASASSVLSARDGAGHPARHAGRVVHGASSGAHRSLSTSLGPLVLVAVRPARPAAGFGAFGAGGDVPAGRLSSRSVVLRC</sequence>
<gene>
    <name evidence="2" type="ORF">NQU54_01375</name>
</gene>
<proteinExistence type="predicted"/>
<dbReference type="Proteomes" id="UP001142400">
    <property type="component" value="Unassembled WGS sequence"/>
</dbReference>